<evidence type="ECO:0000256" key="9">
    <source>
        <dbReference type="ARBA" id="ARBA00022833"/>
    </source>
</evidence>
<dbReference type="KEGG" id="tpro:Ga0080559_TMP5152"/>
<evidence type="ECO:0000313" key="12">
    <source>
        <dbReference type="EMBL" id="APX26252.1"/>
    </source>
</evidence>
<reference evidence="12 13" key="1">
    <citation type="submission" date="2016-03" db="EMBL/GenBank/DDBJ databases">
        <title>Deep-sea bacteria in the southern Pacific.</title>
        <authorList>
            <person name="Tang K."/>
        </authorList>
    </citation>
    <scope>NUCLEOTIDE SEQUENCE [LARGE SCALE GENOMIC DNA]</scope>
    <source>
        <strain evidence="12 13">JLT2016</strain>
        <plasmid evidence="13">Plasmid ptpro6</plasmid>
    </source>
</reference>
<dbReference type="Gene3D" id="3.40.390.10">
    <property type="entry name" value="Collagenase (Catalytic Domain)"/>
    <property type="match status" value="1"/>
</dbReference>
<keyword evidence="13" id="KW-1185">Reference proteome</keyword>
<feature type="region of interest" description="Disordered" evidence="10">
    <location>
        <begin position="701"/>
        <end position="741"/>
    </location>
</feature>
<name>A0A1U7DDR5_9RHOB</name>
<dbReference type="InterPro" id="IPR050557">
    <property type="entry name" value="RTX_toxin/Mannuronan_C5-epim"/>
</dbReference>
<dbReference type="SMART" id="SM00235">
    <property type="entry name" value="ZnMc"/>
    <property type="match status" value="1"/>
</dbReference>
<dbReference type="InterPro" id="IPR018511">
    <property type="entry name" value="Hemolysin-typ_Ca-bd_CS"/>
</dbReference>
<dbReference type="PANTHER" id="PTHR38340:SF1">
    <property type="entry name" value="S-LAYER PROTEIN"/>
    <property type="match status" value="1"/>
</dbReference>
<dbReference type="Pfam" id="PF00413">
    <property type="entry name" value="Peptidase_M10"/>
    <property type="match status" value="1"/>
</dbReference>
<dbReference type="CDD" id="cd04277">
    <property type="entry name" value="ZnMc_serralysin_like"/>
    <property type="match status" value="1"/>
</dbReference>
<dbReference type="Gene3D" id="2.150.10.10">
    <property type="entry name" value="Serralysin-like metalloprotease, C-terminal"/>
    <property type="match status" value="3"/>
</dbReference>
<sequence>MTSLARQPGPAFSATLAEIPETADAPESTATPYAIEVGDSFLGTLATTGDRDWIAVELQAGTAYTISLSGVSSGGGSLVDPYLSLLDATGAVVAEDDDGGRSYDSALSFTASVTGTYYIEAAAYADDYAGTYTASLNQVVVETSDAPENAGTPYTIGVGDSFEGTLDTVGDRDWIAIELTEGQLYTFSMQGAPSGVGTLEDPFLYLYDASGDLVAQNDDGGTDYESLLGYIAETSGTYYIEAAAYGDGYAGSYLIQSAESEPAEPGTLDELATYLTEGYWIDNGETPRAFDTASSNQITVDITSLGADGQQLARWAFEAWEMVADLEFVEIAGGSADITFDNSDWGAYSDSIVSGGEIISSTVNVSTDWLATYGTTIDSYSFLTYVHEIGHALGLGHQGNYNGDASYGVDETFSNDSWQLSLMSYFSQDDNTSVEASFAYLAGAMMVDILAIQSLYGAPDAASQTAGNTVWGEGSTLGGYLGAVMDVLFDGGSALDLYGDPLAFTLYDRNGHDLVDLSSSDADQRIDLREESLSDIEGGIGNLAIARGTVIEDLFTGAGDDTLTGNAATNRIEAGAGHDMIDGGDASDFLDGGTGNDTLYGGQGNDSLLGREGDDWVDGGDNHDNIALHGGDDYALGREGNDSIGGGDGDDTLYGNTGNDVIGGGTGDDYVNAGADQDAASGGYGADTVLGGAGDDTLAGSYGNDSVDGGVGDDNMGGGTGRDTLTGGDGNDSIGAGDDDDVLAGEAGHDFLAGGAGDDTIGGGTGSDTLNGGSGSDLLQGGGGADLFVFNDLGAGETDVIEDFENGTDLIRISGTAPADLSFETVSGGVAIGIDGFTILVEGVTTAELTTGDIIFV</sequence>
<dbReference type="GO" id="GO:0004222">
    <property type="term" value="F:metalloendopeptidase activity"/>
    <property type="evidence" value="ECO:0007669"/>
    <property type="project" value="InterPro"/>
</dbReference>
<dbReference type="Proteomes" id="UP000186559">
    <property type="component" value="Plasmid pTPRO6"/>
</dbReference>
<keyword evidence="5" id="KW-0645">Protease</keyword>
<comment type="cofactor">
    <cofactor evidence="1">
        <name>Ca(2+)</name>
        <dbReference type="ChEBI" id="CHEBI:29108"/>
    </cofactor>
</comment>
<feature type="region of interest" description="Disordered" evidence="10">
    <location>
        <begin position="639"/>
        <end position="660"/>
    </location>
</feature>
<dbReference type="Pfam" id="PF00353">
    <property type="entry name" value="HemolysinCabind"/>
    <property type="match status" value="5"/>
</dbReference>
<evidence type="ECO:0000256" key="7">
    <source>
        <dbReference type="ARBA" id="ARBA00022737"/>
    </source>
</evidence>
<dbReference type="InterPro" id="IPR034033">
    <property type="entry name" value="Serralysin-like"/>
</dbReference>
<evidence type="ECO:0000256" key="10">
    <source>
        <dbReference type="SAM" id="MobiDB-lite"/>
    </source>
</evidence>
<evidence type="ECO:0000256" key="1">
    <source>
        <dbReference type="ARBA" id="ARBA00001913"/>
    </source>
</evidence>
<evidence type="ECO:0000256" key="5">
    <source>
        <dbReference type="ARBA" id="ARBA00022670"/>
    </source>
</evidence>
<dbReference type="GO" id="GO:0008270">
    <property type="term" value="F:zinc ion binding"/>
    <property type="evidence" value="ECO:0007669"/>
    <property type="project" value="InterPro"/>
</dbReference>
<comment type="subcellular location">
    <subcellularLocation>
        <location evidence="2">Secreted</location>
    </subcellularLocation>
</comment>
<dbReference type="Pfam" id="PF08548">
    <property type="entry name" value="Peptidase_M10_C"/>
    <property type="match status" value="1"/>
</dbReference>
<evidence type="ECO:0000259" key="11">
    <source>
        <dbReference type="SMART" id="SM00235"/>
    </source>
</evidence>
<accession>A0A1U7DDR5</accession>
<dbReference type="InterPro" id="IPR001818">
    <property type="entry name" value="Pept_M10_metallopeptidase"/>
</dbReference>
<dbReference type="InterPro" id="IPR013858">
    <property type="entry name" value="Peptidase_M10B_C"/>
</dbReference>
<evidence type="ECO:0000256" key="6">
    <source>
        <dbReference type="ARBA" id="ARBA00022723"/>
    </source>
</evidence>
<dbReference type="SUPFAM" id="SSF51120">
    <property type="entry name" value="beta-Roll"/>
    <property type="match status" value="3"/>
</dbReference>
<evidence type="ECO:0000256" key="3">
    <source>
        <dbReference type="ARBA" id="ARBA00009490"/>
    </source>
</evidence>
<dbReference type="GO" id="GO:0005509">
    <property type="term" value="F:calcium ion binding"/>
    <property type="evidence" value="ECO:0007669"/>
    <property type="project" value="InterPro"/>
</dbReference>
<dbReference type="Pfam" id="PF04151">
    <property type="entry name" value="PPC"/>
    <property type="match status" value="1"/>
</dbReference>
<dbReference type="InterPro" id="IPR011049">
    <property type="entry name" value="Serralysin-like_metalloprot_C"/>
</dbReference>
<keyword evidence="7" id="KW-0677">Repeat</keyword>
<evidence type="ECO:0000256" key="2">
    <source>
        <dbReference type="ARBA" id="ARBA00004613"/>
    </source>
</evidence>
<dbReference type="SUPFAM" id="SSF89260">
    <property type="entry name" value="Collagen-binding domain"/>
    <property type="match status" value="2"/>
</dbReference>
<evidence type="ECO:0000256" key="8">
    <source>
        <dbReference type="ARBA" id="ARBA00022801"/>
    </source>
</evidence>
<dbReference type="GO" id="GO:0006508">
    <property type="term" value="P:proteolysis"/>
    <property type="evidence" value="ECO:0007669"/>
    <property type="project" value="UniProtKB-KW"/>
</dbReference>
<geneLocation type="plasmid" evidence="13">
    <name>ptpro6</name>
</geneLocation>
<keyword evidence="8 12" id="KW-0378">Hydrolase</keyword>
<evidence type="ECO:0000313" key="13">
    <source>
        <dbReference type="Proteomes" id="UP000186559"/>
    </source>
</evidence>
<feature type="compositionally biased region" description="Gly residues" evidence="10">
    <location>
        <begin position="709"/>
        <end position="721"/>
    </location>
</feature>
<dbReference type="EMBL" id="CP014802">
    <property type="protein sequence ID" value="APX26252.1"/>
    <property type="molecule type" value="Genomic_DNA"/>
</dbReference>
<dbReference type="InterPro" id="IPR024079">
    <property type="entry name" value="MetalloPept_cat_dom_sf"/>
</dbReference>
<organism evidence="12 13">
    <name type="scientific">Salipiger profundus</name>
    <dbReference type="NCBI Taxonomy" id="1229727"/>
    <lineage>
        <taxon>Bacteria</taxon>
        <taxon>Pseudomonadati</taxon>
        <taxon>Pseudomonadota</taxon>
        <taxon>Alphaproteobacteria</taxon>
        <taxon>Rhodobacterales</taxon>
        <taxon>Roseobacteraceae</taxon>
        <taxon>Salipiger</taxon>
    </lineage>
</organism>
<proteinExistence type="inferred from homology"/>
<dbReference type="PANTHER" id="PTHR38340">
    <property type="entry name" value="S-LAYER PROTEIN"/>
    <property type="match status" value="1"/>
</dbReference>
<dbReference type="PRINTS" id="PR00313">
    <property type="entry name" value="CABNDNGRPT"/>
</dbReference>
<dbReference type="InterPro" id="IPR001343">
    <property type="entry name" value="Hemolysn_Ca-bd"/>
</dbReference>
<comment type="similarity">
    <text evidence="3">Belongs to the peptidase M10B family.</text>
</comment>
<dbReference type="InterPro" id="IPR007280">
    <property type="entry name" value="Peptidase_C_arc/bac"/>
</dbReference>
<protein>
    <submittedName>
        <fullName evidence="12">Serralysin</fullName>
        <ecNumber evidence="12">3.4.24.40</ecNumber>
    </submittedName>
</protein>
<feature type="region of interest" description="Disordered" evidence="10">
    <location>
        <begin position="754"/>
        <end position="776"/>
    </location>
</feature>
<dbReference type="RefSeq" id="WP_076625902.1">
    <property type="nucleotide sequence ID" value="NZ_BMEW01000020.1"/>
</dbReference>
<dbReference type="InterPro" id="IPR006026">
    <property type="entry name" value="Peptidase_Metallo"/>
</dbReference>
<dbReference type="EC" id="3.4.24.40" evidence="12"/>
<evidence type="ECO:0000256" key="4">
    <source>
        <dbReference type="ARBA" id="ARBA00022525"/>
    </source>
</evidence>
<keyword evidence="6" id="KW-0479">Metal-binding</keyword>
<keyword evidence="12" id="KW-0614">Plasmid</keyword>
<keyword evidence="4" id="KW-0964">Secreted</keyword>
<keyword evidence="9" id="KW-0862">Zinc</keyword>
<dbReference type="GO" id="GO:0005615">
    <property type="term" value="C:extracellular space"/>
    <property type="evidence" value="ECO:0007669"/>
    <property type="project" value="InterPro"/>
</dbReference>
<gene>
    <name evidence="12" type="ORF">Ga0080559_TMP5152</name>
</gene>
<dbReference type="Gene3D" id="2.60.120.380">
    <property type="match status" value="2"/>
</dbReference>
<feature type="domain" description="Peptidase metallopeptidase" evidence="11">
    <location>
        <begin position="289"/>
        <end position="440"/>
    </location>
</feature>
<dbReference type="GO" id="GO:0031012">
    <property type="term" value="C:extracellular matrix"/>
    <property type="evidence" value="ECO:0007669"/>
    <property type="project" value="InterPro"/>
</dbReference>
<dbReference type="SUPFAM" id="SSF55486">
    <property type="entry name" value="Metalloproteases ('zincins'), catalytic domain"/>
    <property type="match status" value="1"/>
</dbReference>
<dbReference type="AlphaFoldDB" id="A0A1U7DDR5"/>
<dbReference type="PROSITE" id="PS00330">
    <property type="entry name" value="HEMOLYSIN_CALCIUM"/>
    <property type="match status" value="5"/>
</dbReference>